<keyword evidence="3" id="KW-1185">Reference proteome</keyword>
<reference evidence="2 3" key="1">
    <citation type="submission" date="2019-06" db="EMBL/GenBank/DDBJ databases">
        <title>Sequencing the genomes of 1000 actinobacteria strains.</title>
        <authorList>
            <person name="Klenk H.-P."/>
        </authorList>
    </citation>
    <scope>NUCLEOTIDE SEQUENCE [LARGE SCALE GENOMIC DNA]</scope>
    <source>
        <strain evidence="2 3">DSM 41649</strain>
    </source>
</reference>
<protein>
    <recommendedName>
        <fullName evidence="4">Phage integrase family protein</fullName>
    </recommendedName>
</protein>
<dbReference type="OrthoDB" id="3874212at2"/>
<dbReference type="AlphaFoldDB" id="A0A561F0H1"/>
<name>A0A561F0H1_9ACTN</name>
<sequence length="106" mass="11677">MTSFALAASVPLPVISKTLRHRTLSTSANTYADLTRLAARAAVDAVAWTLDNADRAILGRPVCRAQRPSHQHPRPNRQLPAYQQARTEEPSPPWPMWPGDHNATTS</sequence>
<accession>A0A561F0H1</accession>
<evidence type="ECO:0000256" key="1">
    <source>
        <dbReference type="SAM" id="MobiDB-lite"/>
    </source>
</evidence>
<dbReference type="Proteomes" id="UP000318416">
    <property type="component" value="Unassembled WGS sequence"/>
</dbReference>
<gene>
    <name evidence="2" type="ORF">FB465_6537</name>
</gene>
<dbReference type="EMBL" id="VIVR01000001">
    <property type="protein sequence ID" value="TWE21357.1"/>
    <property type="molecule type" value="Genomic_DNA"/>
</dbReference>
<feature type="region of interest" description="Disordered" evidence="1">
    <location>
        <begin position="64"/>
        <end position="106"/>
    </location>
</feature>
<comment type="caution">
    <text evidence="2">The sequence shown here is derived from an EMBL/GenBank/DDBJ whole genome shotgun (WGS) entry which is preliminary data.</text>
</comment>
<evidence type="ECO:0000313" key="2">
    <source>
        <dbReference type="EMBL" id="TWE21357.1"/>
    </source>
</evidence>
<proteinExistence type="predicted"/>
<evidence type="ECO:0000313" key="3">
    <source>
        <dbReference type="Proteomes" id="UP000318416"/>
    </source>
</evidence>
<dbReference type="RefSeq" id="WP_145796266.1">
    <property type="nucleotide sequence ID" value="NZ_BAAABR010000025.1"/>
</dbReference>
<organism evidence="2 3">
    <name type="scientific">Kitasatospora atroaurantiaca</name>
    <dbReference type="NCBI Taxonomy" id="285545"/>
    <lineage>
        <taxon>Bacteria</taxon>
        <taxon>Bacillati</taxon>
        <taxon>Actinomycetota</taxon>
        <taxon>Actinomycetes</taxon>
        <taxon>Kitasatosporales</taxon>
        <taxon>Streptomycetaceae</taxon>
        <taxon>Kitasatospora</taxon>
    </lineage>
</organism>
<evidence type="ECO:0008006" key="4">
    <source>
        <dbReference type="Google" id="ProtNLM"/>
    </source>
</evidence>